<keyword evidence="1" id="KW-0862">Zinc</keyword>
<feature type="domain" description="RING-type" evidence="3">
    <location>
        <begin position="418"/>
        <end position="484"/>
    </location>
</feature>
<feature type="region of interest" description="Disordered" evidence="2">
    <location>
        <begin position="344"/>
        <end position="388"/>
    </location>
</feature>
<sequence>MSTVSACLSMNEQAKEAGAKEEQSVADAALAYAHSLLLEERAARQQRDLKPIRQEMSLRAAKLLNRRSDPPTLAAAVPAPSTGDGVSDVGRGRGVAPPSDGVVIDLTLSDDETAPSRPTQPVLVVSDDDDVGEARGARTRRVSREILDVDAYEPRPQAIDVEQVRIADPRRLYAQEIMPARSNAMLWRDAEYAQQRGAASRRPHLRRRPGASMVTLPGAYPLLLDRAQDYNGYWPLMPVRMTMEQQHMLNGASGAFMSEEAWRTPPWSATATPVTLHQPHGPFEMPWPITNLGAMERRTNTSRSRTSARRSSKAYVPLAPVREGYTRDIFSESEICKGQRDMFQPSEDDQQIDQVSAEDKGKQPALGLETAAASEHSEITGSSCDDKSLTFIDEDEDEDDNDDDDNDDDEDEAGPYVCARCNSALALYAPGEASTVPVMALTTSDKVQSDDDDQQSLFANKCGHVFCGDCKPELTRSRRCPVCRTLVTARSLRRLYLA</sequence>
<dbReference type="Pfam" id="PF14634">
    <property type="entry name" value="zf-RING_5"/>
    <property type="match status" value="1"/>
</dbReference>
<dbReference type="Gene3D" id="3.30.40.10">
    <property type="entry name" value="Zinc/RING finger domain, C3HC4 (zinc finger)"/>
    <property type="match status" value="1"/>
</dbReference>
<keyword evidence="5" id="KW-1185">Reference proteome</keyword>
<dbReference type="InterPro" id="IPR013083">
    <property type="entry name" value="Znf_RING/FYVE/PHD"/>
</dbReference>
<dbReference type="PROSITE" id="PS50089">
    <property type="entry name" value="ZF_RING_2"/>
    <property type="match status" value="1"/>
</dbReference>
<feature type="region of interest" description="Disordered" evidence="2">
    <location>
        <begin position="78"/>
        <end position="98"/>
    </location>
</feature>
<keyword evidence="1" id="KW-0479">Metal-binding</keyword>
<accession>A0A4P9XP32</accession>
<keyword evidence="1" id="KW-0863">Zinc-finger</keyword>
<dbReference type="OrthoDB" id="10616544at2759"/>
<name>A0A4P9XP32_9FUNG</name>
<evidence type="ECO:0000313" key="4">
    <source>
        <dbReference type="EMBL" id="RKP07010.1"/>
    </source>
</evidence>
<evidence type="ECO:0000259" key="3">
    <source>
        <dbReference type="PROSITE" id="PS50089"/>
    </source>
</evidence>
<dbReference type="SUPFAM" id="SSF57850">
    <property type="entry name" value="RING/U-box"/>
    <property type="match status" value="1"/>
</dbReference>
<reference evidence="5" key="1">
    <citation type="journal article" date="2018" name="Nat. Microbiol.">
        <title>Leveraging single-cell genomics to expand the fungal tree of life.</title>
        <authorList>
            <person name="Ahrendt S.R."/>
            <person name="Quandt C.A."/>
            <person name="Ciobanu D."/>
            <person name="Clum A."/>
            <person name="Salamov A."/>
            <person name="Andreopoulos B."/>
            <person name="Cheng J.F."/>
            <person name="Woyke T."/>
            <person name="Pelin A."/>
            <person name="Henrissat B."/>
            <person name="Reynolds N.K."/>
            <person name="Benny G.L."/>
            <person name="Smith M.E."/>
            <person name="James T.Y."/>
            <person name="Grigoriev I.V."/>
        </authorList>
    </citation>
    <scope>NUCLEOTIDE SEQUENCE [LARGE SCALE GENOMIC DNA]</scope>
    <source>
        <strain evidence="5">RSA 1356</strain>
    </source>
</reference>
<dbReference type="EMBL" id="KZ992780">
    <property type="protein sequence ID" value="RKP07010.1"/>
    <property type="molecule type" value="Genomic_DNA"/>
</dbReference>
<organism evidence="4 5">
    <name type="scientific">Thamnocephalis sphaerospora</name>
    <dbReference type="NCBI Taxonomy" id="78915"/>
    <lineage>
        <taxon>Eukaryota</taxon>
        <taxon>Fungi</taxon>
        <taxon>Fungi incertae sedis</taxon>
        <taxon>Zoopagomycota</taxon>
        <taxon>Zoopagomycotina</taxon>
        <taxon>Zoopagomycetes</taxon>
        <taxon>Zoopagales</taxon>
        <taxon>Sigmoideomycetaceae</taxon>
        <taxon>Thamnocephalis</taxon>
    </lineage>
</organism>
<dbReference type="AlphaFoldDB" id="A0A4P9XP32"/>
<evidence type="ECO:0000256" key="1">
    <source>
        <dbReference type="PROSITE-ProRule" id="PRU00175"/>
    </source>
</evidence>
<proteinExistence type="predicted"/>
<evidence type="ECO:0000256" key="2">
    <source>
        <dbReference type="SAM" id="MobiDB-lite"/>
    </source>
</evidence>
<protein>
    <recommendedName>
        <fullName evidence="3">RING-type domain-containing protein</fullName>
    </recommendedName>
</protein>
<feature type="region of interest" description="Disordered" evidence="2">
    <location>
        <begin position="394"/>
        <end position="413"/>
    </location>
</feature>
<dbReference type="Proteomes" id="UP000271241">
    <property type="component" value="Unassembled WGS sequence"/>
</dbReference>
<evidence type="ECO:0000313" key="5">
    <source>
        <dbReference type="Proteomes" id="UP000271241"/>
    </source>
</evidence>
<dbReference type="InterPro" id="IPR001841">
    <property type="entry name" value="Znf_RING"/>
</dbReference>
<dbReference type="GO" id="GO:0008270">
    <property type="term" value="F:zinc ion binding"/>
    <property type="evidence" value="ECO:0007669"/>
    <property type="project" value="UniProtKB-KW"/>
</dbReference>
<gene>
    <name evidence="4" type="ORF">THASP1DRAFT_31179</name>
</gene>